<organism evidence="4 5">
    <name type="scientific">Streptomyces subrutilus</name>
    <dbReference type="NCBI Taxonomy" id="36818"/>
    <lineage>
        <taxon>Bacteria</taxon>
        <taxon>Bacillati</taxon>
        <taxon>Actinomycetota</taxon>
        <taxon>Actinomycetes</taxon>
        <taxon>Kitasatosporales</taxon>
        <taxon>Streptomycetaceae</taxon>
        <taxon>Streptomyces</taxon>
    </lineage>
</organism>
<evidence type="ECO:0000256" key="1">
    <source>
        <dbReference type="ARBA" id="ARBA00022603"/>
    </source>
</evidence>
<keyword evidence="1 4" id="KW-0489">Methyltransferase</keyword>
<protein>
    <submittedName>
        <fullName evidence="4">Methyltransferase</fullName>
    </submittedName>
</protein>
<evidence type="ECO:0000259" key="3">
    <source>
        <dbReference type="Pfam" id="PF13649"/>
    </source>
</evidence>
<evidence type="ECO:0000256" key="2">
    <source>
        <dbReference type="ARBA" id="ARBA00022679"/>
    </source>
</evidence>
<dbReference type="Gene3D" id="3.40.50.150">
    <property type="entry name" value="Vaccinia Virus protein VP39"/>
    <property type="match status" value="1"/>
</dbReference>
<accession>A0A1E5P024</accession>
<evidence type="ECO:0000313" key="4">
    <source>
        <dbReference type="EMBL" id="OEJ22356.1"/>
    </source>
</evidence>
<keyword evidence="2 4" id="KW-0808">Transferase</keyword>
<keyword evidence="5" id="KW-1185">Reference proteome</keyword>
<name>A0A1E5P024_9ACTN</name>
<dbReference type="RefSeq" id="WP_069924407.1">
    <property type="nucleotide sequence ID" value="NZ_MEHK01000002.1"/>
</dbReference>
<dbReference type="Proteomes" id="UP000095705">
    <property type="component" value="Unassembled WGS sequence"/>
</dbReference>
<comment type="caution">
    <text evidence="4">The sequence shown here is derived from an EMBL/GenBank/DDBJ whole genome shotgun (WGS) entry which is preliminary data.</text>
</comment>
<dbReference type="PANTHER" id="PTHR43861">
    <property type="entry name" value="TRANS-ACONITATE 2-METHYLTRANSFERASE-RELATED"/>
    <property type="match status" value="1"/>
</dbReference>
<dbReference type="AlphaFoldDB" id="A0A1E5P024"/>
<dbReference type="SUPFAM" id="SSF53335">
    <property type="entry name" value="S-adenosyl-L-methionine-dependent methyltransferases"/>
    <property type="match status" value="1"/>
</dbReference>
<evidence type="ECO:0000313" key="5">
    <source>
        <dbReference type="Proteomes" id="UP000095705"/>
    </source>
</evidence>
<dbReference type="CDD" id="cd02440">
    <property type="entry name" value="AdoMet_MTases"/>
    <property type="match status" value="1"/>
</dbReference>
<dbReference type="EMBL" id="MEHK01000002">
    <property type="protein sequence ID" value="OEJ22356.1"/>
    <property type="molecule type" value="Genomic_DNA"/>
</dbReference>
<dbReference type="PANTHER" id="PTHR43861:SF1">
    <property type="entry name" value="TRANS-ACONITATE 2-METHYLTRANSFERASE"/>
    <property type="match status" value="1"/>
</dbReference>
<dbReference type="InterPro" id="IPR041698">
    <property type="entry name" value="Methyltransf_25"/>
</dbReference>
<feature type="domain" description="Methyltransferase" evidence="3">
    <location>
        <begin position="52"/>
        <end position="148"/>
    </location>
</feature>
<dbReference type="Pfam" id="PF13649">
    <property type="entry name" value="Methyltransf_25"/>
    <property type="match status" value="1"/>
</dbReference>
<dbReference type="OrthoDB" id="9777638at2"/>
<dbReference type="GO" id="GO:0032259">
    <property type="term" value="P:methylation"/>
    <property type="evidence" value="ECO:0007669"/>
    <property type="project" value="UniProtKB-KW"/>
</dbReference>
<sequence length="291" mass="31562">METATATDTYKTKVTAAFNGAAATYDRLGVEFFTPMGSRLVELAAPGPGERVLDIGCGLGATLLPAAQLVAPAGTALGIDIADAMIEEAGREAERQGITNVELRVMDGEHPELPARSFDLALGSYSVIFLPDARAALARYADLLADGGRIAFTSPVFTRDTFPFLPPLFTPLIPFELLQHLPEAWHPEQLHRQLHSWLEDPRDLTAALEKAGFTDVEITDEPVLMTAESGEAWVDWSHTQGMRLLWQHLPQDEAAALRERLITALDALRAADGGPVVIEVPVRYVTATVAR</sequence>
<dbReference type="STRING" id="36818.BGK67_32890"/>
<dbReference type="GO" id="GO:0008168">
    <property type="term" value="F:methyltransferase activity"/>
    <property type="evidence" value="ECO:0007669"/>
    <property type="project" value="UniProtKB-KW"/>
</dbReference>
<proteinExistence type="predicted"/>
<dbReference type="InterPro" id="IPR029063">
    <property type="entry name" value="SAM-dependent_MTases_sf"/>
</dbReference>
<dbReference type="GO" id="GO:0017000">
    <property type="term" value="P:antibiotic biosynthetic process"/>
    <property type="evidence" value="ECO:0007669"/>
    <property type="project" value="UniProtKB-ARBA"/>
</dbReference>
<gene>
    <name evidence="4" type="ORF">BGK67_32890</name>
</gene>
<reference evidence="4 5" key="1">
    <citation type="submission" date="2016-08" db="EMBL/GenBank/DDBJ databases">
        <title>The complete genome of Streptomyces subrutilus 10-1-1.</title>
        <authorList>
            <person name="Chen X."/>
        </authorList>
    </citation>
    <scope>NUCLEOTIDE SEQUENCE [LARGE SCALE GENOMIC DNA]</scope>
    <source>
        <strain evidence="4 5">10-1-1</strain>
    </source>
</reference>